<evidence type="ECO:0000256" key="5">
    <source>
        <dbReference type="ARBA" id="ARBA00022692"/>
    </source>
</evidence>
<keyword evidence="6 8" id="KW-1133">Transmembrane helix</keyword>
<evidence type="ECO:0000256" key="2">
    <source>
        <dbReference type="ARBA" id="ARBA00008537"/>
    </source>
</evidence>
<gene>
    <name evidence="10" type="ORF">HY912_03865</name>
</gene>
<dbReference type="InterPro" id="IPR036259">
    <property type="entry name" value="MFS_trans_sf"/>
</dbReference>
<evidence type="ECO:0000256" key="8">
    <source>
        <dbReference type="SAM" id="Phobius"/>
    </source>
</evidence>
<feature type="transmembrane region" description="Helical" evidence="8">
    <location>
        <begin position="76"/>
        <end position="96"/>
    </location>
</feature>
<sequence length="518" mass="57286">MDRPETNKWFITLTVMLPTLIEILDTSVANVALPYIQGSLSAGQDEVTWVLTSYLVSNAIVIPMSGWLARRFGRKRYLLISIVIFTISSVLCGSATSLAEIVVFRIVQGIGGGGLQPMSQAILLESFPAEQRGMAMGIFGMGAVLGPILGPLLGGYLTDNYSWRWIFYINLPVGIIALSMISVFVFDPVYQERWTQGERIDYAGIALLSLGLGSLQVVLDKGQREDWFESNLIVVLAIISVVCLIGLIFWELRQERPVLDLTIFNDRSFAAANVVMFLTFFAFLGSIVLLPLYLQTLMGYTAFLAGQVLGAGGIFLLIMLPLAGKMTERIDARLLLAGGLMVTSYSLYYMSKFNGQIDLYTAIMGRFIQTLGMPLIFVAVTFTAMAYVPRDQMNNASAIFNLLRNLGGSFGVAFVSTMLQWRAQFHQSRLVENLSAFNPSFTFPLEQMKSFLDQHMGAFAGHAKLAEQAIYVEMQRQASLLAFNDVFFLEAVIILALVGIVWIIRKPPIGMKSSLPSH</sequence>
<organism evidence="10 11">
    <name type="scientific">Desulfomonile tiedjei</name>
    <dbReference type="NCBI Taxonomy" id="2358"/>
    <lineage>
        <taxon>Bacteria</taxon>
        <taxon>Pseudomonadati</taxon>
        <taxon>Thermodesulfobacteriota</taxon>
        <taxon>Desulfomonilia</taxon>
        <taxon>Desulfomonilales</taxon>
        <taxon>Desulfomonilaceae</taxon>
        <taxon>Desulfomonile</taxon>
    </lineage>
</organism>
<dbReference type="Pfam" id="PF07690">
    <property type="entry name" value="MFS_1"/>
    <property type="match status" value="1"/>
</dbReference>
<comment type="caution">
    <text evidence="10">The sequence shown here is derived from an EMBL/GenBank/DDBJ whole genome shotgun (WGS) entry which is preliminary data.</text>
</comment>
<evidence type="ECO:0000256" key="7">
    <source>
        <dbReference type="ARBA" id="ARBA00023136"/>
    </source>
</evidence>
<feature type="transmembrane region" description="Helical" evidence="8">
    <location>
        <begin position="231"/>
        <end position="250"/>
    </location>
</feature>
<feature type="transmembrane region" description="Helical" evidence="8">
    <location>
        <begin position="486"/>
        <end position="504"/>
    </location>
</feature>
<keyword evidence="4" id="KW-1003">Cell membrane</keyword>
<comment type="similarity">
    <text evidence="2">Belongs to the major facilitator superfamily. EmrB family.</text>
</comment>
<dbReference type="EMBL" id="JACRDE010000115">
    <property type="protein sequence ID" value="MBI5248608.1"/>
    <property type="molecule type" value="Genomic_DNA"/>
</dbReference>
<comment type="subcellular location">
    <subcellularLocation>
        <location evidence="1">Cell membrane</location>
        <topology evidence="1">Multi-pass membrane protein</topology>
    </subcellularLocation>
</comment>
<feature type="transmembrane region" description="Helical" evidence="8">
    <location>
        <begin position="48"/>
        <end position="69"/>
    </location>
</feature>
<feature type="transmembrane region" description="Helical" evidence="8">
    <location>
        <begin position="300"/>
        <end position="322"/>
    </location>
</feature>
<feature type="domain" description="Major facilitator superfamily (MFS) profile" evidence="9">
    <location>
        <begin position="11"/>
        <end position="508"/>
    </location>
</feature>
<dbReference type="PROSITE" id="PS00217">
    <property type="entry name" value="SUGAR_TRANSPORT_2"/>
    <property type="match status" value="1"/>
</dbReference>
<evidence type="ECO:0000256" key="1">
    <source>
        <dbReference type="ARBA" id="ARBA00004651"/>
    </source>
</evidence>
<dbReference type="InterPro" id="IPR011701">
    <property type="entry name" value="MFS"/>
</dbReference>
<keyword evidence="5 8" id="KW-0812">Transmembrane</keyword>
<feature type="transmembrane region" description="Helical" evidence="8">
    <location>
        <begin position="271"/>
        <end position="294"/>
    </location>
</feature>
<feature type="transmembrane region" description="Helical" evidence="8">
    <location>
        <begin position="165"/>
        <end position="190"/>
    </location>
</feature>
<keyword evidence="7 8" id="KW-0472">Membrane</keyword>
<dbReference type="PANTHER" id="PTHR42718">
    <property type="entry name" value="MAJOR FACILITATOR SUPERFAMILY MULTIDRUG TRANSPORTER MFSC"/>
    <property type="match status" value="1"/>
</dbReference>
<evidence type="ECO:0000313" key="10">
    <source>
        <dbReference type="EMBL" id="MBI5248608.1"/>
    </source>
</evidence>
<evidence type="ECO:0000256" key="3">
    <source>
        <dbReference type="ARBA" id="ARBA00022448"/>
    </source>
</evidence>
<evidence type="ECO:0000256" key="6">
    <source>
        <dbReference type="ARBA" id="ARBA00022989"/>
    </source>
</evidence>
<dbReference type="GO" id="GO:0022857">
    <property type="term" value="F:transmembrane transporter activity"/>
    <property type="evidence" value="ECO:0007669"/>
    <property type="project" value="InterPro"/>
</dbReference>
<feature type="transmembrane region" description="Helical" evidence="8">
    <location>
        <begin position="135"/>
        <end position="153"/>
    </location>
</feature>
<evidence type="ECO:0000259" key="9">
    <source>
        <dbReference type="PROSITE" id="PS50850"/>
    </source>
</evidence>
<proteinExistence type="inferred from homology"/>
<keyword evidence="3" id="KW-0813">Transport</keyword>
<dbReference type="AlphaFoldDB" id="A0A9D6YZA6"/>
<dbReference type="SUPFAM" id="SSF103473">
    <property type="entry name" value="MFS general substrate transporter"/>
    <property type="match status" value="1"/>
</dbReference>
<dbReference type="Gene3D" id="1.20.1250.20">
    <property type="entry name" value="MFS general substrate transporter like domains"/>
    <property type="match status" value="1"/>
</dbReference>
<feature type="transmembrane region" description="Helical" evidence="8">
    <location>
        <begin position="402"/>
        <end position="421"/>
    </location>
</feature>
<accession>A0A9D6YZA6</accession>
<name>A0A9D6YZA6_9BACT</name>
<feature type="transmembrane region" description="Helical" evidence="8">
    <location>
        <begin position="9"/>
        <end position="36"/>
    </location>
</feature>
<evidence type="ECO:0000313" key="11">
    <source>
        <dbReference type="Proteomes" id="UP000807825"/>
    </source>
</evidence>
<feature type="transmembrane region" description="Helical" evidence="8">
    <location>
        <begin position="334"/>
        <end position="351"/>
    </location>
</feature>
<dbReference type="NCBIfam" id="TIGR00711">
    <property type="entry name" value="efflux_EmrB"/>
    <property type="match status" value="1"/>
</dbReference>
<dbReference type="Proteomes" id="UP000807825">
    <property type="component" value="Unassembled WGS sequence"/>
</dbReference>
<dbReference type="GO" id="GO:0005886">
    <property type="term" value="C:plasma membrane"/>
    <property type="evidence" value="ECO:0007669"/>
    <property type="project" value="UniProtKB-SubCell"/>
</dbReference>
<feature type="transmembrane region" description="Helical" evidence="8">
    <location>
        <begin position="371"/>
        <end position="390"/>
    </location>
</feature>
<dbReference type="InterPro" id="IPR004638">
    <property type="entry name" value="EmrB-like"/>
</dbReference>
<reference evidence="10" key="1">
    <citation type="submission" date="2020-07" db="EMBL/GenBank/DDBJ databases">
        <title>Huge and variable diversity of episymbiotic CPR bacteria and DPANN archaea in groundwater ecosystems.</title>
        <authorList>
            <person name="He C.Y."/>
            <person name="Keren R."/>
            <person name="Whittaker M."/>
            <person name="Farag I.F."/>
            <person name="Doudna J."/>
            <person name="Cate J.H.D."/>
            <person name="Banfield J.F."/>
        </authorList>
    </citation>
    <scope>NUCLEOTIDE SEQUENCE</scope>
    <source>
        <strain evidence="10">NC_groundwater_1664_Pr3_B-0.1um_52_9</strain>
    </source>
</reference>
<dbReference type="PROSITE" id="PS50850">
    <property type="entry name" value="MFS"/>
    <property type="match status" value="1"/>
</dbReference>
<dbReference type="CDD" id="cd17503">
    <property type="entry name" value="MFS_LmrB_MDR_like"/>
    <property type="match status" value="1"/>
</dbReference>
<protein>
    <submittedName>
        <fullName evidence="10">DHA2 family efflux MFS transporter permease subunit</fullName>
    </submittedName>
</protein>
<dbReference type="InterPro" id="IPR020846">
    <property type="entry name" value="MFS_dom"/>
</dbReference>
<dbReference type="InterPro" id="IPR005829">
    <property type="entry name" value="Sugar_transporter_CS"/>
</dbReference>
<dbReference type="Gene3D" id="1.20.1720.10">
    <property type="entry name" value="Multidrug resistance protein D"/>
    <property type="match status" value="1"/>
</dbReference>
<dbReference type="PANTHER" id="PTHR42718:SF9">
    <property type="entry name" value="MAJOR FACILITATOR SUPERFAMILY MULTIDRUG TRANSPORTER MFSC"/>
    <property type="match status" value="1"/>
</dbReference>
<evidence type="ECO:0000256" key="4">
    <source>
        <dbReference type="ARBA" id="ARBA00022475"/>
    </source>
</evidence>
<dbReference type="PRINTS" id="PR01036">
    <property type="entry name" value="TCRTETB"/>
</dbReference>